<evidence type="ECO:0000313" key="1">
    <source>
        <dbReference type="EMBL" id="KAJ2971903.1"/>
    </source>
</evidence>
<reference evidence="1" key="1">
    <citation type="submission" date="2022-08" db="EMBL/GenBank/DDBJ databases">
        <title>Genome Sequence of Lecanicillium fungicola.</title>
        <authorList>
            <person name="Buettner E."/>
        </authorList>
    </citation>
    <scope>NUCLEOTIDE SEQUENCE</scope>
    <source>
        <strain evidence="1">Babe33</strain>
    </source>
</reference>
<gene>
    <name evidence="1" type="ORF">NQ176_g7461</name>
</gene>
<dbReference type="EMBL" id="JANJQO010001248">
    <property type="protein sequence ID" value="KAJ2971903.1"/>
    <property type="molecule type" value="Genomic_DNA"/>
</dbReference>
<name>A0ACC1MZC6_9HYPO</name>
<proteinExistence type="predicted"/>
<dbReference type="Proteomes" id="UP001143910">
    <property type="component" value="Unassembled WGS sequence"/>
</dbReference>
<protein>
    <submittedName>
        <fullName evidence="1">Uncharacterized protein</fullName>
    </submittedName>
</protein>
<keyword evidence="2" id="KW-1185">Reference proteome</keyword>
<sequence length="411" mass="45812">MAQDYHPYLERVYPGSSWSIDPISGGDVNKTIRLRKVSGDTEVDSLILKHAKSYFMDDGRRWPFSLKRQDMEKSILQLWEPGKPLHRSRDVYPWHLPKCLRHDTGAEKTLGLTQADEEASVLLIQDLGPISGIYTCLETWASTPYTSELVSQVTAIGKSLGTSLAHLHSAKTVAALQSAPEIYETLSQSLTDELVWKVMINPLPNYLQHLPDAEELCRRVTQDIKTPSPALSSVLCHGDCHNGNVVLPARKPQPGETVAPVVVDWEFAHLHGRGVNGDAAEFTAGIHVHLIKARTENKPLAELLRALLQGFCAGYRDTAALRCGDGAEERDVNLELMRSAFIFHGTEMISCAYEYQKESKAFEEVFAVGLWYLRMAGRDGDEFKQSIHSEGLNKLVEEEDEGAITSLFSRV</sequence>
<comment type="caution">
    <text evidence="1">The sequence shown here is derived from an EMBL/GenBank/DDBJ whole genome shotgun (WGS) entry which is preliminary data.</text>
</comment>
<organism evidence="1 2">
    <name type="scientific">Zarea fungicola</name>
    <dbReference type="NCBI Taxonomy" id="93591"/>
    <lineage>
        <taxon>Eukaryota</taxon>
        <taxon>Fungi</taxon>
        <taxon>Dikarya</taxon>
        <taxon>Ascomycota</taxon>
        <taxon>Pezizomycotina</taxon>
        <taxon>Sordariomycetes</taxon>
        <taxon>Hypocreomycetidae</taxon>
        <taxon>Hypocreales</taxon>
        <taxon>Cordycipitaceae</taxon>
        <taxon>Zarea</taxon>
    </lineage>
</organism>
<evidence type="ECO:0000313" key="2">
    <source>
        <dbReference type="Proteomes" id="UP001143910"/>
    </source>
</evidence>
<accession>A0ACC1MZC6</accession>